<organism evidence="6 7">
    <name type="scientific">Skeletonema marinoi</name>
    <dbReference type="NCBI Taxonomy" id="267567"/>
    <lineage>
        <taxon>Eukaryota</taxon>
        <taxon>Sar</taxon>
        <taxon>Stramenopiles</taxon>
        <taxon>Ochrophyta</taxon>
        <taxon>Bacillariophyta</taxon>
        <taxon>Coscinodiscophyceae</taxon>
        <taxon>Thalassiosirophycidae</taxon>
        <taxon>Thalassiosirales</taxon>
        <taxon>Skeletonemataceae</taxon>
        <taxon>Skeletonema</taxon>
        <taxon>Skeletonema marinoi-dohrnii complex</taxon>
    </lineage>
</organism>
<evidence type="ECO:0000256" key="4">
    <source>
        <dbReference type="PROSITE-ProRule" id="PRU00134"/>
    </source>
</evidence>
<protein>
    <submittedName>
        <fullName evidence="6">Zf-MYND and TPR domain-containing protein</fullName>
    </submittedName>
</protein>
<dbReference type="AlphaFoldDB" id="A0AAD8YIS0"/>
<dbReference type="Gene3D" id="1.25.40.10">
    <property type="entry name" value="Tetratricopeptide repeat domain"/>
    <property type="match status" value="1"/>
</dbReference>
<dbReference type="InterPro" id="IPR002893">
    <property type="entry name" value="Znf_MYND"/>
</dbReference>
<evidence type="ECO:0000313" key="6">
    <source>
        <dbReference type="EMBL" id="KAK1746748.1"/>
    </source>
</evidence>
<dbReference type="PANTHER" id="PTHR43628:SF1">
    <property type="entry name" value="CHITIN SYNTHASE REGULATORY FACTOR 2-RELATED"/>
    <property type="match status" value="1"/>
</dbReference>
<dbReference type="Proteomes" id="UP001224775">
    <property type="component" value="Unassembled WGS sequence"/>
</dbReference>
<proteinExistence type="predicted"/>
<dbReference type="Pfam" id="PF01753">
    <property type="entry name" value="zf-MYND"/>
    <property type="match status" value="1"/>
</dbReference>
<dbReference type="PANTHER" id="PTHR43628">
    <property type="entry name" value="ACTIVATOR OF C KINASE PROTEIN 1-RELATED"/>
    <property type="match status" value="1"/>
</dbReference>
<dbReference type="SMART" id="SM00671">
    <property type="entry name" value="SEL1"/>
    <property type="match status" value="2"/>
</dbReference>
<evidence type="ECO:0000256" key="1">
    <source>
        <dbReference type="ARBA" id="ARBA00022723"/>
    </source>
</evidence>
<comment type="caution">
    <text evidence="6">The sequence shown here is derived from an EMBL/GenBank/DDBJ whole genome shotgun (WGS) entry which is preliminary data.</text>
</comment>
<keyword evidence="1" id="KW-0479">Metal-binding</keyword>
<dbReference type="SUPFAM" id="SSF81901">
    <property type="entry name" value="HCP-like"/>
    <property type="match status" value="1"/>
</dbReference>
<keyword evidence="3" id="KW-0862">Zinc</keyword>
<dbReference type="EMBL" id="JATAAI010000003">
    <property type="protein sequence ID" value="KAK1746748.1"/>
    <property type="molecule type" value="Genomic_DNA"/>
</dbReference>
<dbReference type="Pfam" id="PF08238">
    <property type="entry name" value="Sel1"/>
    <property type="match status" value="2"/>
</dbReference>
<dbReference type="GO" id="GO:0008270">
    <property type="term" value="F:zinc ion binding"/>
    <property type="evidence" value="ECO:0007669"/>
    <property type="project" value="UniProtKB-KW"/>
</dbReference>
<reference evidence="6" key="1">
    <citation type="submission" date="2023-06" db="EMBL/GenBank/DDBJ databases">
        <title>Survivors Of The Sea: Transcriptome response of Skeletonema marinoi to long-term dormancy.</title>
        <authorList>
            <person name="Pinder M.I.M."/>
            <person name="Kourtchenko O."/>
            <person name="Robertson E.K."/>
            <person name="Larsson T."/>
            <person name="Maumus F."/>
            <person name="Osuna-Cruz C.M."/>
            <person name="Vancaester E."/>
            <person name="Stenow R."/>
            <person name="Vandepoele K."/>
            <person name="Ploug H."/>
            <person name="Bruchert V."/>
            <person name="Godhe A."/>
            <person name="Topel M."/>
        </authorList>
    </citation>
    <scope>NUCLEOTIDE SEQUENCE</scope>
    <source>
        <strain evidence="6">R05AC</strain>
    </source>
</reference>
<dbReference type="InterPro" id="IPR052945">
    <property type="entry name" value="Mitotic_Regulator"/>
</dbReference>
<dbReference type="Gene3D" id="6.10.140.2220">
    <property type="match status" value="1"/>
</dbReference>
<name>A0AAD8YIS0_9STRA</name>
<evidence type="ECO:0000256" key="2">
    <source>
        <dbReference type="ARBA" id="ARBA00022771"/>
    </source>
</evidence>
<evidence type="ECO:0000313" key="7">
    <source>
        <dbReference type="Proteomes" id="UP001224775"/>
    </source>
</evidence>
<dbReference type="SUPFAM" id="SSF144232">
    <property type="entry name" value="HIT/MYND zinc finger-like"/>
    <property type="match status" value="1"/>
</dbReference>
<gene>
    <name evidence="6" type="ORF">QTG54_002092</name>
</gene>
<evidence type="ECO:0000259" key="5">
    <source>
        <dbReference type="PROSITE" id="PS50865"/>
    </source>
</evidence>
<dbReference type="PROSITE" id="PS50865">
    <property type="entry name" value="ZF_MYND_2"/>
    <property type="match status" value="1"/>
</dbReference>
<feature type="domain" description="MYND-type" evidence="5">
    <location>
        <begin position="13"/>
        <end position="54"/>
    </location>
</feature>
<dbReference type="InterPro" id="IPR011990">
    <property type="entry name" value="TPR-like_helical_dom_sf"/>
</dbReference>
<keyword evidence="2 4" id="KW-0863">Zinc-finger</keyword>
<dbReference type="InterPro" id="IPR006597">
    <property type="entry name" value="Sel1-like"/>
</dbReference>
<sequence>MSAEEGEEDTSCCASCGVAEGDEIKLKKCNGCHLVRYCSVKCQREHRPKHKRACKERAAELRDEILFKQPEGSHRGDCPICCLPMPLDLNVSTLQTCCSKIICPGCDFSDLRRAKELQVGGEAYGKCPFCRDPVPKKAKDFMTNIMKRAEVNDPIALCQMGVLRRDEGDYSGAFQYLTKAADLGDAQAHYDLSCSYHNGLGVKKDKKKEVYHLEQAAIEGHVLARNNLGCVEEENGRMERAAKHWIIAVNLGHSHSLDAVKSCYRQGFVSKEDLAKALRAHQAALDAMKSPQRDEANAIRDYMKSRK</sequence>
<accession>A0AAD8YIS0</accession>
<evidence type="ECO:0000256" key="3">
    <source>
        <dbReference type="ARBA" id="ARBA00022833"/>
    </source>
</evidence>
<keyword evidence="7" id="KW-1185">Reference proteome</keyword>